<dbReference type="InterPro" id="IPR005225">
    <property type="entry name" value="Small_GTP-bd"/>
</dbReference>
<dbReference type="CDD" id="cd01891">
    <property type="entry name" value="TypA_BipA"/>
    <property type="match status" value="1"/>
</dbReference>
<dbReference type="Proteomes" id="UP000029640">
    <property type="component" value="Unassembled WGS sequence"/>
</dbReference>
<dbReference type="GO" id="GO:1990904">
    <property type="term" value="C:ribonucleoprotein complex"/>
    <property type="evidence" value="ECO:0007669"/>
    <property type="project" value="TreeGrafter"/>
</dbReference>
<keyword evidence="4" id="KW-0378">Hydrolase</keyword>
<dbReference type="PROSITE" id="PS00301">
    <property type="entry name" value="G_TR_1"/>
    <property type="match status" value="1"/>
</dbReference>
<feature type="domain" description="Tr-type G" evidence="5">
    <location>
        <begin position="3"/>
        <end position="198"/>
    </location>
</feature>
<dbReference type="InterPro" id="IPR048876">
    <property type="entry name" value="BipA_C"/>
</dbReference>
<dbReference type="InterPro" id="IPR042116">
    <property type="entry name" value="TypA/BipA_C"/>
</dbReference>
<keyword evidence="4" id="KW-0690">Ribosome biogenesis</keyword>
<evidence type="ECO:0000313" key="6">
    <source>
        <dbReference type="EMBL" id="KGE03891.1"/>
    </source>
</evidence>
<dbReference type="GO" id="GO:0097216">
    <property type="term" value="F:guanosine tetraphosphate binding"/>
    <property type="evidence" value="ECO:0007669"/>
    <property type="project" value="UniProtKB-ARBA"/>
</dbReference>
<comment type="caution">
    <text evidence="6">The sequence shown here is derived from an EMBL/GenBank/DDBJ whole genome shotgun (WGS) entry which is preliminary data.</text>
</comment>
<keyword evidence="4" id="KW-0699">rRNA-binding</keyword>
<reference evidence="6 7" key="1">
    <citation type="journal article" date="2014" name="Genome Announc.">
        <title>Genome Sequence of Gammaproteobacterial Pseudohaliea rubra Type Strain DSM 19751, Isolated from Coastal Seawater of the Mediterranean Sea.</title>
        <authorList>
            <person name="Spring S."/>
            <person name="Fiebig A."/>
            <person name="Riedel T."/>
            <person name="Goker M."/>
            <person name="Klenk H.P."/>
        </authorList>
    </citation>
    <scope>NUCLEOTIDE SEQUENCE [LARGE SCALE GENOMIC DNA]</scope>
    <source>
        <strain evidence="6 7">DSM 19751</strain>
    </source>
</reference>
<dbReference type="HAMAP" id="MF_00849">
    <property type="entry name" value="BipA"/>
    <property type="match status" value="1"/>
</dbReference>
<keyword evidence="1 4" id="KW-0547">Nucleotide-binding</keyword>
<dbReference type="RefSeq" id="WP_035517438.1">
    <property type="nucleotide sequence ID" value="NZ_KN234779.1"/>
</dbReference>
<dbReference type="NCBIfam" id="TIGR00231">
    <property type="entry name" value="small_GTP"/>
    <property type="match status" value="1"/>
</dbReference>
<dbReference type="SUPFAM" id="SSF52540">
    <property type="entry name" value="P-loop containing nucleoside triphosphate hydrolases"/>
    <property type="match status" value="1"/>
</dbReference>
<comment type="similarity">
    <text evidence="4">Belongs to the TRAFAC class translation factor GTPase superfamily. Classic translation factor GTPase family. BipA subfamily.</text>
</comment>
<feature type="binding site" evidence="4">
    <location>
        <begin position="15"/>
        <end position="20"/>
    </location>
    <ligand>
        <name>GTP</name>
        <dbReference type="ChEBI" id="CHEBI:37565"/>
    </ligand>
</feature>
<dbReference type="Gene3D" id="2.40.50.250">
    <property type="entry name" value="bipa protein"/>
    <property type="match status" value="1"/>
</dbReference>
<dbReference type="CDD" id="cd16263">
    <property type="entry name" value="BipA_III"/>
    <property type="match status" value="1"/>
</dbReference>
<dbReference type="AlphaFoldDB" id="A0A095XW12"/>
<protein>
    <recommendedName>
        <fullName evidence="4">Large ribosomal subunit assembly factor BipA</fullName>
        <ecNumber evidence="4">3.6.5.-</ecNumber>
    </recommendedName>
    <alternativeName>
        <fullName evidence="4">GTP-binding protein BipA</fullName>
    </alternativeName>
</protein>
<keyword evidence="2 4" id="KW-0342">GTP-binding</keyword>
<dbReference type="PROSITE" id="PS51722">
    <property type="entry name" value="G_TR_2"/>
    <property type="match status" value="1"/>
</dbReference>
<dbReference type="Pfam" id="PF03144">
    <property type="entry name" value="GTP_EFTU_D2"/>
    <property type="match status" value="1"/>
</dbReference>
<keyword evidence="4" id="KW-0820">tRNA-binding</keyword>
<dbReference type="Gene3D" id="3.30.70.870">
    <property type="entry name" value="Elongation Factor G (Translational Gtpase), domain 3"/>
    <property type="match status" value="1"/>
</dbReference>
<dbReference type="STRING" id="1265313.HRUBRA_01508"/>
<dbReference type="FunFam" id="2.40.50.250:FF:000001">
    <property type="entry name" value="GTP-binding protein TypA"/>
    <property type="match status" value="1"/>
</dbReference>
<dbReference type="InterPro" id="IPR000640">
    <property type="entry name" value="EFG_V-like"/>
</dbReference>
<feature type="binding site" evidence="4">
    <location>
        <begin position="128"/>
        <end position="131"/>
    </location>
    <ligand>
        <name>GTP</name>
        <dbReference type="ChEBI" id="CHEBI:37565"/>
    </ligand>
</feature>
<dbReference type="Pfam" id="PF00679">
    <property type="entry name" value="EFG_C"/>
    <property type="match status" value="1"/>
</dbReference>
<gene>
    <name evidence="4" type="primary">bipA</name>
    <name evidence="6" type="ORF">HRUBRA_01508</name>
</gene>
<dbReference type="PANTHER" id="PTHR42908:SF8">
    <property type="entry name" value="TR-TYPE G DOMAIN-CONTAINING PROTEIN"/>
    <property type="match status" value="1"/>
</dbReference>
<comment type="subcellular location">
    <subcellularLocation>
        <location evidence="4">Cytoplasm</location>
    </subcellularLocation>
    <text evidence="4">Binds to ribosomes.</text>
</comment>
<evidence type="ECO:0000259" key="5">
    <source>
        <dbReference type="PROSITE" id="PS51722"/>
    </source>
</evidence>
<evidence type="ECO:0000256" key="4">
    <source>
        <dbReference type="HAMAP-Rule" id="MF_00849"/>
    </source>
</evidence>
<dbReference type="FunFam" id="2.40.30.10:FF:000016">
    <property type="entry name" value="GTP-binding protein TypA"/>
    <property type="match status" value="1"/>
</dbReference>
<dbReference type="InterPro" id="IPR047043">
    <property type="entry name" value="BipA_III"/>
</dbReference>
<dbReference type="InterPro" id="IPR031157">
    <property type="entry name" value="G_TR_CS"/>
</dbReference>
<name>A0A095XW12_9GAMM</name>
<comment type="catalytic activity">
    <reaction evidence="3 4">
        <text>GTP + H2O = GDP + phosphate + H(+)</text>
        <dbReference type="Rhea" id="RHEA:19669"/>
        <dbReference type="ChEBI" id="CHEBI:15377"/>
        <dbReference type="ChEBI" id="CHEBI:15378"/>
        <dbReference type="ChEBI" id="CHEBI:37565"/>
        <dbReference type="ChEBI" id="CHEBI:43474"/>
        <dbReference type="ChEBI" id="CHEBI:58189"/>
    </reaction>
</comment>
<sequence>MIESLRNIAIIAHVDHGKTTLVDCLLQQSGTLDRRSAGAERIMDSNDQERERGITILAKNTAIRYGDYRINIVDTPGHADFGGEVERVLSMVDSVLLLVDAVDGPMPQTRFVTAKAFARGLRPIVVVNKVDRPGARPDWVVDQVFDLFDNLGASEEQLDFPIVFASAIQGIAGLDHAAMTDDMNPLFDAIIREVPAPTVDERGPLQLQVSALDYNSYVGVIGVGRITRGRLGPNTAVTVVDSEGGKRSGRVLQVMGYLGLERVEVAEASAGDIVCVTGIDGLNISDTLCDPGTVEALPPLTVDEPTVSMTFQVNDSPFAGKEGKYVTSRNIAERLERELIHNVALRVQPGDSPDRFIVSGRGELHLSVLIETMRREGYELGVSRPEVIQREIDGEACEPYEQLLVDCEEAHQGAVMEALGERRAELSNMVPDGKGRVRLEFIVPARGLIGFRSLFLTLTSGSGILTHVFDHYGPVRGGLLAQRNNGVLISMVTGKTLAYALYNLQDRGRLFVKPNVEVYEGQIIGLHSRGNDLTVNPTKAKQLTNVRAAGTDEALILTPAVEHSLEQALEFIADDELVEVTPASIRLRKKFLKEHERKRASRA</sequence>
<keyword evidence="4" id="KW-0694">RNA-binding</keyword>
<dbReference type="InterPro" id="IPR035647">
    <property type="entry name" value="EFG_III/V"/>
</dbReference>
<dbReference type="InterPro" id="IPR006298">
    <property type="entry name" value="BipA"/>
</dbReference>
<dbReference type="PATRIC" id="fig|1265313.6.peg.1491"/>
<organism evidence="6 7">
    <name type="scientific">Pseudohaliea rubra DSM 19751</name>
    <dbReference type="NCBI Taxonomy" id="1265313"/>
    <lineage>
        <taxon>Bacteria</taxon>
        <taxon>Pseudomonadati</taxon>
        <taxon>Pseudomonadota</taxon>
        <taxon>Gammaproteobacteria</taxon>
        <taxon>Cellvibrionales</taxon>
        <taxon>Halieaceae</taxon>
        <taxon>Pseudohaliea</taxon>
    </lineage>
</organism>
<dbReference type="FunFam" id="3.30.70.870:FF:000003">
    <property type="entry name" value="GTP-binding protein TypA"/>
    <property type="match status" value="1"/>
</dbReference>
<dbReference type="CDD" id="cd03710">
    <property type="entry name" value="BipA_TypA_C"/>
    <property type="match status" value="1"/>
</dbReference>
<dbReference type="GO" id="GO:0000049">
    <property type="term" value="F:tRNA binding"/>
    <property type="evidence" value="ECO:0007669"/>
    <property type="project" value="UniProtKB-KW"/>
</dbReference>
<dbReference type="InterPro" id="IPR047042">
    <property type="entry name" value="BipA_II"/>
</dbReference>
<comment type="function">
    <text evidence="4">A 50S ribosomal subunit assembly protein with GTPase activity, required for 50S subunit assembly at low temperatures, may also play a role in translation. Binds GTP and analogs. Binds the 70S ribosome between the 30S and 50S subunits, in a similar position as ribosome-bound EF-G; it contacts a number of ribosomal proteins, both rRNAs and the A-site tRNA.</text>
</comment>
<dbReference type="PRINTS" id="PR00315">
    <property type="entry name" value="ELONGATNFCT"/>
</dbReference>
<dbReference type="GO" id="GO:0005829">
    <property type="term" value="C:cytosol"/>
    <property type="evidence" value="ECO:0007669"/>
    <property type="project" value="TreeGrafter"/>
</dbReference>
<dbReference type="GO" id="GO:0019843">
    <property type="term" value="F:rRNA binding"/>
    <property type="evidence" value="ECO:0007669"/>
    <property type="project" value="UniProtKB-KW"/>
</dbReference>
<accession>A0A095XW12</accession>
<dbReference type="FunFam" id="3.40.50.300:FF:000055">
    <property type="entry name" value="GTP-binding protein TypA"/>
    <property type="match status" value="1"/>
</dbReference>
<dbReference type="eggNOG" id="COG1217">
    <property type="taxonomic scope" value="Bacteria"/>
</dbReference>
<dbReference type="HOGENOM" id="CLU_017016_4_0_6"/>
<dbReference type="GO" id="GO:0000027">
    <property type="term" value="P:ribosomal large subunit assembly"/>
    <property type="evidence" value="ECO:0007669"/>
    <property type="project" value="UniProtKB-UniRule"/>
</dbReference>
<dbReference type="EMBL" id="AUVB01000043">
    <property type="protein sequence ID" value="KGE03891.1"/>
    <property type="molecule type" value="Genomic_DNA"/>
</dbReference>
<dbReference type="InterPro" id="IPR027417">
    <property type="entry name" value="P-loop_NTPase"/>
</dbReference>
<dbReference type="EC" id="3.6.5.-" evidence="4"/>
<evidence type="ECO:0000256" key="3">
    <source>
        <dbReference type="ARBA" id="ARBA00048548"/>
    </source>
</evidence>
<keyword evidence="4" id="KW-0963">Cytoplasm</keyword>
<dbReference type="InterPro" id="IPR000795">
    <property type="entry name" value="T_Tr_GTP-bd_dom"/>
</dbReference>
<dbReference type="Pfam" id="PF00009">
    <property type="entry name" value="GTP_EFTU"/>
    <property type="match status" value="1"/>
</dbReference>
<dbReference type="Gene3D" id="2.40.30.10">
    <property type="entry name" value="Translation factors"/>
    <property type="match status" value="1"/>
</dbReference>
<dbReference type="GO" id="GO:0009409">
    <property type="term" value="P:response to cold"/>
    <property type="evidence" value="ECO:0007669"/>
    <property type="project" value="UniProtKB-ARBA"/>
</dbReference>
<evidence type="ECO:0000256" key="1">
    <source>
        <dbReference type="ARBA" id="ARBA00022741"/>
    </source>
</evidence>
<evidence type="ECO:0000313" key="7">
    <source>
        <dbReference type="Proteomes" id="UP000029640"/>
    </source>
</evidence>
<proteinExistence type="inferred from homology"/>
<dbReference type="PANTHER" id="PTHR42908">
    <property type="entry name" value="TRANSLATION ELONGATION FACTOR-RELATED"/>
    <property type="match status" value="1"/>
</dbReference>
<dbReference type="GO" id="GO:0003924">
    <property type="term" value="F:GTPase activity"/>
    <property type="evidence" value="ECO:0007669"/>
    <property type="project" value="UniProtKB-UniRule"/>
</dbReference>
<dbReference type="InterPro" id="IPR035651">
    <property type="entry name" value="BipA_V"/>
</dbReference>
<dbReference type="InterPro" id="IPR004161">
    <property type="entry name" value="EFTu-like_2"/>
</dbReference>
<dbReference type="Gene3D" id="3.30.70.240">
    <property type="match status" value="1"/>
</dbReference>
<comment type="subunit">
    <text evidence="4">Monomer.</text>
</comment>
<dbReference type="InterPro" id="IPR009000">
    <property type="entry name" value="Transl_B-barrel_sf"/>
</dbReference>
<keyword evidence="7" id="KW-1185">Reference proteome</keyword>
<dbReference type="SUPFAM" id="SSF50447">
    <property type="entry name" value="Translation proteins"/>
    <property type="match status" value="1"/>
</dbReference>
<evidence type="ECO:0000256" key="2">
    <source>
        <dbReference type="ARBA" id="ARBA00023134"/>
    </source>
</evidence>
<dbReference type="FunFam" id="3.30.70.240:FF:000002">
    <property type="entry name" value="GTP-binding protein TypA"/>
    <property type="match status" value="1"/>
</dbReference>
<dbReference type="OrthoDB" id="9801472at2"/>
<dbReference type="Gene3D" id="3.40.50.300">
    <property type="entry name" value="P-loop containing nucleotide triphosphate hydrolases"/>
    <property type="match status" value="1"/>
</dbReference>
<dbReference type="GO" id="GO:0005525">
    <property type="term" value="F:GTP binding"/>
    <property type="evidence" value="ECO:0007669"/>
    <property type="project" value="UniProtKB-UniRule"/>
</dbReference>
<dbReference type="CDD" id="cd03691">
    <property type="entry name" value="BipA_TypA_II"/>
    <property type="match status" value="1"/>
</dbReference>
<dbReference type="InterPro" id="IPR047041">
    <property type="entry name" value="BipA_GTP-bd_dom"/>
</dbReference>
<dbReference type="GO" id="GO:0043022">
    <property type="term" value="F:ribosome binding"/>
    <property type="evidence" value="ECO:0007669"/>
    <property type="project" value="UniProtKB-UniRule"/>
</dbReference>
<dbReference type="NCBIfam" id="TIGR01394">
    <property type="entry name" value="TypA_BipA"/>
    <property type="match status" value="1"/>
</dbReference>
<dbReference type="Pfam" id="PF21018">
    <property type="entry name" value="BipA_C"/>
    <property type="match status" value="1"/>
</dbReference>
<dbReference type="GO" id="GO:0010467">
    <property type="term" value="P:gene expression"/>
    <property type="evidence" value="ECO:0007669"/>
    <property type="project" value="UniProtKB-ARBA"/>
</dbReference>
<dbReference type="SUPFAM" id="SSF54980">
    <property type="entry name" value="EF-G C-terminal domain-like"/>
    <property type="match status" value="2"/>
</dbReference>